<keyword evidence="3" id="KW-1185">Reference proteome</keyword>
<accession>A0A9P6E689</accession>
<evidence type="ECO:0000256" key="1">
    <source>
        <dbReference type="SAM" id="MobiDB-lite"/>
    </source>
</evidence>
<comment type="caution">
    <text evidence="2">The sequence shown here is derived from an EMBL/GenBank/DDBJ whole genome shotgun (WGS) entry which is preliminary data.</text>
</comment>
<feature type="compositionally biased region" description="Basic and acidic residues" evidence="1">
    <location>
        <begin position="1"/>
        <end position="11"/>
    </location>
</feature>
<reference evidence="2" key="1">
    <citation type="submission" date="2020-11" db="EMBL/GenBank/DDBJ databases">
        <authorList>
            <consortium name="DOE Joint Genome Institute"/>
            <person name="Ahrendt S."/>
            <person name="Riley R."/>
            <person name="Andreopoulos W."/>
            <person name="Labutti K."/>
            <person name="Pangilinan J."/>
            <person name="Ruiz-Duenas F.J."/>
            <person name="Barrasa J.M."/>
            <person name="Sanchez-Garcia M."/>
            <person name="Camarero S."/>
            <person name="Miyauchi S."/>
            <person name="Serrano A."/>
            <person name="Linde D."/>
            <person name="Babiker R."/>
            <person name="Drula E."/>
            <person name="Ayuso-Fernandez I."/>
            <person name="Pacheco R."/>
            <person name="Padilla G."/>
            <person name="Ferreira P."/>
            <person name="Barriuso J."/>
            <person name="Kellner H."/>
            <person name="Castanera R."/>
            <person name="Alfaro M."/>
            <person name="Ramirez L."/>
            <person name="Pisabarro A.G."/>
            <person name="Kuo A."/>
            <person name="Tritt A."/>
            <person name="Lipzen A."/>
            <person name="He G."/>
            <person name="Yan M."/>
            <person name="Ng V."/>
            <person name="Cullen D."/>
            <person name="Martin F."/>
            <person name="Rosso M.-N."/>
            <person name="Henrissat B."/>
            <person name="Hibbett D."/>
            <person name="Martinez A.T."/>
            <person name="Grigoriev I.V."/>
        </authorList>
    </citation>
    <scope>NUCLEOTIDE SEQUENCE</scope>
    <source>
        <strain evidence="2">CBS 506.95</strain>
    </source>
</reference>
<feature type="compositionally biased region" description="Polar residues" evidence="1">
    <location>
        <begin position="72"/>
        <end position="83"/>
    </location>
</feature>
<evidence type="ECO:0000313" key="3">
    <source>
        <dbReference type="Proteomes" id="UP000807306"/>
    </source>
</evidence>
<sequence>MREIYSRDLHPQHGLNVTQRLSTPPPAIKVPKPLNLFGPLSPLSELTPSEDEGEPLDPISKQDDTIIGKPCNSETSEASTKSSLIGKRKRSSSVTSIASISDEPPSKRHASARQLSPSPDNLGLSVDAVHTPKRRKGSSNASSEHFTEVQAGNSRSLTPVEVRQSLRRHAKTFGRIRKSKSAPKQQVIKTQ</sequence>
<evidence type="ECO:0000313" key="2">
    <source>
        <dbReference type="EMBL" id="KAF9523311.1"/>
    </source>
</evidence>
<dbReference type="Proteomes" id="UP000807306">
    <property type="component" value="Unassembled WGS sequence"/>
</dbReference>
<proteinExistence type="predicted"/>
<feature type="compositionally biased region" description="Polar residues" evidence="1">
    <location>
        <begin position="182"/>
        <end position="191"/>
    </location>
</feature>
<feature type="compositionally biased region" description="Basic residues" evidence="1">
    <location>
        <begin position="165"/>
        <end position="181"/>
    </location>
</feature>
<name>A0A9P6E689_9AGAR</name>
<feature type="compositionally biased region" description="Polar residues" evidence="1">
    <location>
        <begin position="138"/>
        <end position="157"/>
    </location>
</feature>
<gene>
    <name evidence="2" type="ORF">CPB83DRAFT_863053</name>
</gene>
<dbReference type="AlphaFoldDB" id="A0A9P6E689"/>
<organism evidence="2 3">
    <name type="scientific">Crepidotus variabilis</name>
    <dbReference type="NCBI Taxonomy" id="179855"/>
    <lineage>
        <taxon>Eukaryota</taxon>
        <taxon>Fungi</taxon>
        <taxon>Dikarya</taxon>
        <taxon>Basidiomycota</taxon>
        <taxon>Agaricomycotina</taxon>
        <taxon>Agaricomycetes</taxon>
        <taxon>Agaricomycetidae</taxon>
        <taxon>Agaricales</taxon>
        <taxon>Agaricineae</taxon>
        <taxon>Crepidotaceae</taxon>
        <taxon>Crepidotus</taxon>
    </lineage>
</organism>
<dbReference type="EMBL" id="MU157920">
    <property type="protein sequence ID" value="KAF9523311.1"/>
    <property type="molecule type" value="Genomic_DNA"/>
</dbReference>
<feature type="compositionally biased region" description="Low complexity" evidence="1">
    <location>
        <begin position="92"/>
        <end position="101"/>
    </location>
</feature>
<protein>
    <submittedName>
        <fullName evidence="2">Uncharacterized protein</fullName>
    </submittedName>
</protein>
<feature type="region of interest" description="Disordered" evidence="1">
    <location>
        <begin position="1"/>
        <end position="191"/>
    </location>
</feature>